<dbReference type="GO" id="GO:0003677">
    <property type="term" value="F:DNA binding"/>
    <property type="evidence" value="ECO:0007669"/>
    <property type="project" value="InterPro"/>
</dbReference>
<reference evidence="2 3" key="1">
    <citation type="journal article" date="2016" name="Sci. Rep.">
        <title>Genomic and phenotypic characterization of the species Acinetobacter venetianus.</title>
        <authorList>
            <person name="Fondi M."/>
            <person name="Maida I."/>
            <person name="Perrin E."/>
            <person name="Orlandini V."/>
            <person name="La Torre L."/>
            <person name="Bosi E."/>
            <person name="Negroni A."/>
            <person name="Zanaroli G."/>
            <person name="Fava F."/>
            <person name="Decorosi F."/>
            <person name="Giovannetti L."/>
            <person name="Viti C."/>
            <person name="Vaneechoutte M."/>
            <person name="Dijkshoorn L."/>
            <person name="Fani R."/>
        </authorList>
    </citation>
    <scope>NUCLEOTIDE SEQUENCE [LARGE SCALE GENOMIC DNA]</scope>
    <source>
        <strain evidence="2 3">LUH5627</strain>
    </source>
</reference>
<proteinExistence type="predicted"/>
<dbReference type="SUPFAM" id="SSF47413">
    <property type="entry name" value="lambda repressor-like DNA-binding domains"/>
    <property type="match status" value="1"/>
</dbReference>
<evidence type="ECO:0000313" key="2">
    <source>
        <dbReference type="EMBL" id="KXZ68042.1"/>
    </source>
</evidence>
<dbReference type="SMART" id="SM00530">
    <property type="entry name" value="HTH_XRE"/>
    <property type="match status" value="1"/>
</dbReference>
<dbReference type="Pfam" id="PF01381">
    <property type="entry name" value="HTH_3"/>
    <property type="match status" value="1"/>
</dbReference>
<evidence type="ECO:0000313" key="3">
    <source>
        <dbReference type="Proteomes" id="UP000075680"/>
    </source>
</evidence>
<dbReference type="RefSeq" id="WP_061518908.1">
    <property type="nucleotide sequence ID" value="NZ_JRUE01000176.1"/>
</dbReference>
<comment type="caution">
    <text evidence="2">The sequence shown here is derived from an EMBL/GenBank/DDBJ whole genome shotgun (WGS) entry which is preliminary data.</text>
</comment>
<protein>
    <recommendedName>
        <fullName evidence="1">HTH cro/C1-type domain-containing protein</fullName>
    </recommendedName>
</protein>
<gene>
    <name evidence="2" type="ORF">AVENLUH5627_01938</name>
</gene>
<evidence type="ECO:0000259" key="1">
    <source>
        <dbReference type="PROSITE" id="PS50943"/>
    </source>
</evidence>
<accession>A0A150HNC9</accession>
<dbReference type="PROSITE" id="PS50943">
    <property type="entry name" value="HTH_CROC1"/>
    <property type="match status" value="1"/>
</dbReference>
<dbReference type="InterPro" id="IPR010982">
    <property type="entry name" value="Lambda_DNA-bd_dom_sf"/>
</dbReference>
<sequence>MRKNSTYEVFQRSLITARRNKNLTQAQLAVLLNRPQSFVCKYEIGERRLDVIEFIEVCRVLSISPEIFIREMINQS</sequence>
<organism evidence="2 3">
    <name type="scientific">Acinetobacter venetianus</name>
    <dbReference type="NCBI Taxonomy" id="52133"/>
    <lineage>
        <taxon>Bacteria</taxon>
        <taxon>Pseudomonadati</taxon>
        <taxon>Pseudomonadota</taxon>
        <taxon>Gammaproteobacteria</taxon>
        <taxon>Moraxellales</taxon>
        <taxon>Moraxellaceae</taxon>
        <taxon>Acinetobacter</taxon>
    </lineage>
</organism>
<dbReference type="EMBL" id="JRUE01000176">
    <property type="protein sequence ID" value="KXZ68042.1"/>
    <property type="molecule type" value="Genomic_DNA"/>
</dbReference>
<dbReference type="InterPro" id="IPR001387">
    <property type="entry name" value="Cro/C1-type_HTH"/>
</dbReference>
<dbReference type="Gene3D" id="1.10.260.40">
    <property type="entry name" value="lambda repressor-like DNA-binding domains"/>
    <property type="match status" value="1"/>
</dbReference>
<name>A0A150HNC9_9GAMM</name>
<dbReference type="PATRIC" id="fig|52133.18.peg.2012"/>
<dbReference type="Proteomes" id="UP000075680">
    <property type="component" value="Unassembled WGS sequence"/>
</dbReference>
<feature type="domain" description="HTH cro/C1-type" evidence="1">
    <location>
        <begin position="14"/>
        <end position="68"/>
    </location>
</feature>
<dbReference type="CDD" id="cd00093">
    <property type="entry name" value="HTH_XRE"/>
    <property type="match status" value="1"/>
</dbReference>
<dbReference type="AlphaFoldDB" id="A0A150HNC9"/>